<dbReference type="EMBL" id="FNAQ01000003">
    <property type="protein sequence ID" value="SDE06595.1"/>
    <property type="molecule type" value="Genomic_DNA"/>
</dbReference>
<protein>
    <submittedName>
        <fullName evidence="1">Uncharacterized protein</fullName>
    </submittedName>
</protein>
<proteinExistence type="predicted"/>
<organism evidence="1 2">
    <name type="scientific">Desulfuromonas thiophila</name>
    <dbReference type="NCBI Taxonomy" id="57664"/>
    <lineage>
        <taxon>Bacteria</taxon>
        <taxon>Pseudomonadati</taxon>
        <taxon>Thermodesulfobacteriota</taxon>
        <taxon>Desulfuromonadia</taxon>
        <taxon>Desulfuromonadales</taxon>
        <taxon>Desulfuromonadaceae</taxon>
        <taxon>Desulfuromonas</taxon>
    </lineage>
</organism>
<dbReference type="Proteomes" id="UP000243205">
    <property type="component" value="Unassembled WGS sequence"/>
</dbReference>
<reference evidence="2" key="1">
    <citation type="submission" date="2016-10" db="EMBL/GenBank/DDBJ databases">
        <authorList>
            <person name="Varghese N."/>
            <person name="Submissions S."/>
        </authorList>
    </citation>
    <scope>NUCLEOTIDE SEQUENCE [LARGE SCALE GENOMIC DNA]</scope>
    <source>
        <strain evidence="2">DSM 8987</strain>
    </source>
</reference>
<dbReference type="OrthoDB" id="9795550at2"/>
<gene>
    <name evidence="1" type="ORF">SAMN05661003_103149</name>
</gene>
<accession>A0A1G6ZXL5</accession>
<keyword evidence="2" id="KW-1185">Reference proteome</keyword>
<evidence type="ECO:0000313" key="1">
    <source>
        <dbReference type="EMBL" id="SDE06595.1"/>
    </source>
</evidence>
<name>A0A1G6ZXL5_9BACT</name>
<sequence length="118" mass="12963">MPHVVLEQTPPLRQVFEVLRPETLKDETRILKLGEGYLNAAGSCALIEALAIEAGRQQSFFIQLAQKPASLTVRLLPLTDPDKTAGVKTLLALVARQVRQAEPAVCYGKTNLQDFLLP</sequence>
<evidence type="ECO:0000313" key="2">
    <source>
        <dbReference type="Proteomes" id="UP000243205"/>
    </source>
</evidence>
<dbReference type="RefSeq" id="WP_092076750.1">
    <property type="nucleotide sequence ID" value="NZ_FNAQ01000003.1"/>
</dbReference>
<dbReference type="STRING" id="57664.SAMN05661003_103149"/>
<dbReference type="AlphaFoldDB" id="A0A1G6ZXL5"/>